<evidence type="ECO:0000256" key="16">
    <source>
        <dbReference type="PROSITE-ProRule" id="PRU00209"/>
    </source>
</evidence>
<dbReference type="GO" id="GO:0000049">
    <property type="term" value="F:tRNA binding"/>
    <property type="evidence" value="ECO:0007669"/>
    <property type="project" value="UniProtKB-UniRule"/>
</dbReference>
<dbReference type="InterPro" id="IPR002547">
    <property type="entry name" value="tRNA-bd_dom"/>
</dbReference>
<feature type="binding site" evidence="15">
    <location>
        <position position="458"/>
    </location>
    <ligand>
        <name>Mg(2+)</name>
        <dbReference type="ChEBI" id="CHEBI:18420"/>
        <note>shared with alpha subunit</note>
    </ligand>
</feature>
<keyword evidence="6 15" id="KW-0436">Ligase</keyword>
<dbReference type="PROSITE" id="PS51483">
    <property type="entry name" value="B5"/>
    <property type="match status" value="1"/>
</dbReference>
<dbReference type="InterPro" id="IPR009061">
    <property type="entry name" value="DNA-bd_dom_put_sf"/>
</dbReference>
<dbReference type="GO" id="GO:0006432">
    <property type="term" value="P:phenylalanyl-tRNA aminoacylation"/>
    <property type="evidence" value="ECO:0007669"/>
    <property type="project" value="UniProtKB-UniRule"/>
</dbReference>
<sequence length="789" mass="87747">MKISINWINEFVDTTGIDMQELAAKLTMAGLEVESVETKARLNNVVVGKVLKCEKHPDADKLSLCVVSTGAEEHQVVCGAPNVRAGQTVVFAMVGAELPNGIKIKKAKIRGTESCGMICAEDEIGISDNHDGIMILPDSLEAGSDVNDYLGLPDTVMEIGITPNRADCLSMVGYAREIAAIYGLKLKERTFELKETDDKAENYGGVVLENKEACPTYMARVIRDVTIAPSPVWMQNRLRAVGIRPINNVVDVTNYVMFEYGQPQHTFDLREIEGKIIVRNAKAGEKLLMLDEKERTFTDEMLLITDEKKILALGGVMGGEHSGIHDDTKDVFLECAYFEPKQTRKTARKLGMNSDAAYRYERGADPANPVKMVDYGAYLLQEVAGGKVCKGKLGEYTEPVPAKVTVTTEWINSYLGTSVSHEQIVKILSDLHLNPEVNGTAITVTAPSYRVDISTNQDIAEEVARMYGYDNIPTTLPRIDADSKPMSRLLTARRDIANQMKTLGFNEAVNYSFMKDDFLKLFDDEAKFVKLLNPISEDMNTMRTQVFPGLLATIKFNLNNGFKQAKFFEFASSFIKTDEKLPEQRMKFAAAVAGQFWPMSWAAPAPVEPFFALKGVLENVLNGYKIKAEYVRSDRHFLHPGKAAEVMVDGKSIGFIGELHPAVADEADVRENVVLFEVDMPELIANATFQYKFAEFSKFPSVYKDISVVVDCSTASVDMINCIKGTSKLAEDAFLFDVYSGKGIEEGRESRTYRVYFTASDRTLTDEETNGQLQKMIDNLTKEFNAQLR</sequence>
<proteinExistence type="inferred from homology"/>
<feature type="binding site" evidence="15">
    <location>
        <position position="452"/>
    </location>
    <ligand>
        <name>Mg(2+)</name>
        <dbReference type="ChEBI" id="CHEBI:18420"/>
        <note>shared with alpha subunit</note>
    </ligand>
</feature>
<keyword evidence="5 16" id="KW-0820">tRNA-binding</keyword>
<reference evidence="20 21" key="1">
    <citation type="submission" date="2019-03" db="EMBL/GenBank/DDBJ databases">
        <title>Genomic Encyclopedia of Type Strains, Phase IV (KMG-IV): sequencing the most valuable type-strain genomes for metagenomic binning, comparative biology and taxonomic classification.</title>
        <authorList>
            <person name="Goeker M."/>
        </authorList>
    </citation>
    <scope>NUCLEOTIDE SEQUENCE [LARGE SCALE GENOMIC DNA]</scope>
    <source>
        <strain evidence="20 21">DSM 24984</strain>
    </source>
</reference>
<evidence type="ECO:0000256" key="7">
    <source>
        <dbReference type="ARBA" id="ARBA00022723"/>
    </source>
</evidence>
<dbReference type="PROSITE" id="PS51447">
    <property type="entry name" value="FDX_ACB"/>
    <property type="match status" value="1"/>
</dbReference>
<evidence type="ECO:0000256" key="5">
    <source>
        <dbReference type="ARBA" id="ARBA00022555"/>
    </source>
</evidence>
<keyword evidence="13 15" id="KW-0030">Aminoacyl-tRNA synthetase</keyword>
<evidence type="ECO:0000313" key="20">
    <source>
        <dbReference type="EMBL" id="TCK60499.1"/>
    </source>
</evidence>
<keyword evidence="8 15" id="KW-0547">Nucleotide-binding</keyword>
<dbReference type="AlphaFoldDB" id="A0A4R1KBG0"/>
<feature type="domain" description="TRNA-binding" evidence="17">
    <location>
        <begin position="39"/>
        <end position="147"/>
    </location>
</feature>
<gene>
    <name evidence="15" type="primary">pheT</name>
    <name evidence="20" type="ORF">C8D98_1374</name>
</gene>
<keyword evidence="21" id="KW-1185">Reference proteome</keyword>
<evidence type="ECO:0000256" key="9">
    <source>
        <dbReference type="ARBA" id="ARBA00022840"/>
    </source>
</evidence>
<dbReference type="InterPro" id="IPR004532">
    <property type="entry name" value="Phe-tRNA-ligase_IIc_bsu_bact"/>
</dbReference>
<dbReference type="Proteomes" id="UP000294614">
    <property type="component" value="Unassembled WGS sequence"/>
</dbReference>
<dbReference type="Gene3D" id="3.30.70.380">
    <property type="entry name" value="Ferrodoxin-fold anticodon-binding domain"/>
    <property type="match status" value="1"/>
</dbReference>
<dbReference type="InterPro" id="IPR005146">
    <property type="entry name" value="B3/B4_tRNA-bd"/>
</dbReference>
<dbReference type="Gene3D" id="3.50.40.10">
    <property type="entry name" value="Phenylalanyl-trna Synthetase, Chain B, domain 3"/>
    <property type="match status" value="1"/>
</dbReference>
<dbReference type="InterPro" id="IPR045060">
    <property type="entry name" value="Phe-tRNA-ligase_IIc_bsu"/>
</dbReference>
<comment type="caution">
    <text evidence="20">The sequence shown here is derived from an EMBL/GenBank/DDBJ whole genome shotgun (WGS) entry which is preliminary data.</text>
</comment>
<dbReference type="GO" id="GO:0004826">
    <property type="term" value="F:phenylalanine-tRNA ligase activity"/>
    <property type="evidence" value="ECO:0007669"/>
    <property type="project" value="UniProtKB-UniRule"/>
</dbReference>
<dbReference type="Pfam" id="PF03484">
    <property type="entry name" value="B5"/>
    <property type="match status" value="1"/>
</dbReference>
<keyword evidence="7 15" id="KW-0479">Metal-binding</keyword>
<feature type="binding site" evidence="15">
    <location>
        <position position="461"/>
    </location>
    <ligand>
        <name>Mg(2+)</name>
        <dbReference type="ChEBI" id="CHEBI:18420"/>
        <note>shared with alpha subunit</note>
    </ligand>
</feature>
<organism evidence="20 21">
    <name type="scientific">Seleniivibrio woodruffii</name>
    <dbReference type="NCBI Taxonomy" id="1078050"/>
    <lineage>
        <taxon>Bacteria</taxon>
        <taxon>Pseudomonadati</taxon>
        <taxon>Deferribacterota</taxon>
        <taxon>Deferribacteres</taxon>
        <taxon>Deferribacterales</taxon>
        <taxon>Geovibrionaceae</taxon>
        <taxon>Seleniivibrio</taxon>
    </lineage>
</organism>
<comment type="similarity">
    <text evidence="2 15">Belongs to the phenylalanyl-tRNA synthetase beta subunit family. Type 1 subfamily.</text>
</comment>
<dbReference type="SUPFAM" id="SSF54991">
    <property type="entry name" value="Anticodon-binding domain of PheRS"/>
    <property type="match status" value="1"/>
</dbReference>
<dbReference type="Gene3D" id="3.30.56.10">
    <property type="match status" value="2"/>
</dbReference>
<dbReference type="Gene3D" id="3.30.930.10">
    <property type="entry name" value="Bira Bifunctional Protein, Domain 2"/>
    <property type="match status" value="1"/>
</dbReference>
<evidence type="ECO:0000256" key="3">
    <source>
        <dbReference type="ARBA" id="ARBA00011209"/>
    </source>
</evidence>
<dbReference type="NCBIfam" id="NF045760">
    <property type="entry name" value="YtpR"/>
    <property type="match status" value="1"/>
</dbReference>
<keyword evidence="10 15" id="KW-0460">Magnesium</keyword>
<dbReference type="CDD" id="cd00769">
    <property type="entry name" value="PheRS_beta_core"/>
    <property type="match status" value="1"/>
</dbReference>
<evidence type="ECO:0000256" key="14">
    <source>
        <dbReference type="ARBA" id="ARBA00049255"/>
    </source>
</evidence>
<dbReference type="InterPro" id="IPR020825">
    <property type="entry name" value="Phe-tRNA_synthase-like_B3/B4"/>
</dbReference>
<dbReference type="SMART" id="SM00896">
    <property type="entry name" value="FDX-ACB"/>
    <property type="match status" value="1"/>
</dbReference>
<evidence type="ECO:0000313" key="21">
    <source>
        <dbReference type="Proteomes" id="UP000294614"/>
    </source>
</evidence>
<dbReference type="InterPro" id="IPR036690">
    <property type="entry name" value="Fdx_antiC-bd_sf"/>
</dbReference>
<feature type="binding site" evidence="15">
    <location>
        <position position="462"/>
    </location>
    <ligand>
        <name>Mg(2+)</name>
        <dbReference type="ChEBI" id="CHEBI:18420"/>
        <note>shared with alpha subunit</note>
    </ligand>
</feature>
<dbReference type="PANTHER" id="PTHR10947:SF0">
    <property type="entry name" value="PHENYLALANINE--TRNA LIGASE BETA SUBUNIT"/>
    <property type="match status" value="1"/>
</dbReference>
<evidence type="ECO:0000259" key="19">
    <source>
        <dbReference type="PROSITE" id="PS51483"/>
    </source>
</evidence>
<comment type="cofactor">
    <cofactor evidence="15">
        <name>Mg(2+)</name>
        <dbReference type="ChEBI" id="CHEBI:18420"/>
    </cofactor>
    <text evidence="15">Binds 2 magnesium ions per tetramer.</text>
</comment>
<dbReference type="EMBL" id="SMGG01000004">
    <property type="protein sequence ID" value="TCK60499.1"/>
    <property type="molecule type" value="Genomic_DNA"/>
</dbReference>
<dbReference type="Pfam" id="PF17759">
    <property type="entry name" value="tRNA_synthFbeta"/>
    <property type="match status" value="1"/>
</dbReference>
<dbReference type="PROSITE" id="PS50886">
    <property type="entry name" value="TRBD"/>
    <property type="match status" value="1"/>
</dbReference>
<dbReference type="PANTHER" id="PTHR10947">
    <property type="entry name" value="PHENYLALANYL-TRNA SYNTHETASE BETA CHAIN AND LEUCINE-RICH REPEAT-CONTAINING PROTEIN 47"/>
    <property type="match status" value="1"/>
</dbReference>
<dbReference type="InterPro" id="IPR045864">
    <property type="entry name" value="aa-tRNA-synth_II/BPL/LPL"/>
</dbReference>
<dbReference type="SMART" id="SM00874">
    <property type="entry name" value="B5"/>
    <property type="match status" value="1"/>
</dbReference>
<protein>
    <recommendedName>
        <fullName evidence="15">Phenylalanine--tRNA ligase beta subunit</fullName>
        <ecNumber evidence="15">6.1.1.20</ecNumber>
    </recommendedName>
    <alternativeName>
        <fullName evidence="15">Phenylalanyl-tRNA synthetase beta subunit</fullName>
        <shortName evidence="15">PheRS</shortName>
    </alternativeName>
</protein>
<dbReference type="CDD" id="cd02796">
    <property type="entry name" value="tRNA_bind_bactPheRS"/>
    <property type="match status" value="1"/>
</dbReference>
<evidence type="ECO:0000259" key="17">
    <source>
        <dbReference type="PROSITE" id="PS50886"/>
    </source>
</evidence>
<dbReference type="Pfam" id="PF03147">
    <property type="entry name" value="FDX-ACB"/>
    <property type="match status" value="1"/>
</dbReference>
<comment type="subunit">
    <text evidence="3 15">Tetramer of two alpha and two beta subunits.</text>
</comment>
<feature type="domain" description="B5" evidence="19">
    <location>
        <begin position="399"/>
        <end position="474"/>
    </location>
</feature>
<comment type="subcellular location">
    <subcellularLocation>
        <location evidence="1 15">Cytoplasm</location>
    </subcellularLocation>
</comment>
<keyword evidence="9 15" id="KW-0067">ATP-binding</keyword>
<dbReference type="FunFam" id="3.50.40.10:FF:000001">
    <property type="entry name" value="Phenylalanine--tRNA ligase beta subunit"/>
    <property type="match status" value="1"/>
</dbReference>
<dbReference type="SMART" id="SM00873">
    <property type="entry name" value="B3_4"/>
    <property type="match status" value="1"/>
</dbReference>
<evidence type="ECO:0000256" key="8">
    <source>
        <dbReference type="ARBA" id="ARBA00022741"/>
    </source>
</evidence>
<evidence type="ECO:0000256" key="11">
    <source>
        <dbReference type="ARBA" id="ARBA00022884"/>
    </source>
</evidence>
<dbReference type="FunFam" id="3.30.56.10:FF:000002">
    <property type="entry name" value="Phenylalanine--tRNA ligase beta subunit"/>
    <property type="match status" value="1"/>
</dbReference>
<evidence type="ECO:0000256" key="2">
    <source>
        <dbReference type="ARBA" id="ARBA00008653"/>
    </source>
</evidence>
<dbReference type="SUPFAM" id="SSF55681">
    <property type="entry name" value="Class II aaRS and biotin synthetases"/>
    <property type="match status" value="1"/>
</dbReference>
<accession>A0A4R1KBG0</accession>
<dbReference type="InterPro" id="IPR005147">
    <property type="entry name" value="tRNA_synthase_B5-dom"/>
</dbReference>
<dbReference type="EC" id="6.1.1.20" evidence="15"/>
<keyword evidence="11 16" id="KW-0694">RNA-binding</keyword>
<dbReference type="SUPFAM" id="SSF46955">
    <property type="entry name" value="Putative DNA-binding domain"/>
    <property type="match status" value="1"/>
</dbReference>
<dbReference type="Pfam" id="PF03483">
    <property type="entry name" value="B3_4"/>
    <property type="match status" value="1"/>
</dbReference>
<evidence type="ECO:0000256" key="13">
    <source>
        <dbReference type="ARBA" id="ARBA00023146"/>
    </source>
</evidence>
<dbReference type="Gene3D" id="2.40.50.140">
    <property type="entry name" value="Nucleic acid-binding proteins"/>
    <property type="match status" value="1"/>
</dbReference>
<evidence type="ECO:0000256" key="12">
    <source>
        <dbReference type="ARBA" id="ARBA00022917"/>
    </source>
</evidence>
<dbReference type="GO" id="GO:0005524">
    <property type="term" value="F:ATP binding"/>
    <property type="evidence" value="ECO:0007669"/>
    <property type="project" value="UniProtKB-UniRule"/>
</dbReference>
<evidence type="ECO:0000256" key="10">
    <source>
        <dbReference type="ARBA" id="ARBA00022842"/>
    </source>
</evidence>
<dbReference type="InterPro" id="IPR005121">
    <property type="entry name" value="Fdx_antiC-bd"/>
</dbReference>
<evidence type="ECO:0000256" key="4">
    <source>
        <dbReference type="ARBA" id="ARBA00022490"/>
    </source>
</evidence>
<keyword evidence="4 15" id="KW-0963">Cytoplasm</keyword>
<dbReference type="SUPFAM" id="SSF50249">
    <property type="entry name" value="Nucleic acid-binding proteins"/>
    <property type="match status" value="1"/>
</dbReference>
<feature type="domain" description="FDX-ACB" evidence="18">
    <location>
        <begin position="697"/>
        <end position="789"/>
    </location>
</feature>
<dbReference type="GO" id="GO:0009328">
    <property type="term" value="C:phenylalanine-tRNA ligase complex"/>
    <property type="evidence" value="ECO:0007669"/>
    <property type="project" value="TreeGrafter"/>
</dbReference>
<dbReference type="NCBIfam" id="TIGR00472">
    <property type="entry name" value="pheT_bact"/>
    <property type="match status" value="1"/>
</dbReference>
<dbReference type="FunFam" id="2.40.50.140:FF:000045">
    <property type="entry name" value="Phenylalanine--tRNA ligase beta subunit"/>
    <property type="match status" value="1"/>
</dbReference>
<evidence type="ECO:0000259" key="18">
    <source>
        <dbReference type="PROSITE" id="PS51447"/>
    </source>
</evidence>
<evidence type="ECO:0000256" key="15">
    <source>
        <dbReference type="HAMAP-Rule" id="MF_00283"/>
    </source>
</evidence>
<comment type="catalytic activity">
    <reaction evidence="14 15">
        <text>tRNA(Phe) + L-phenylalanine + ATP = L-phenylalanyl-tRNA(Phe) + AMP + diphosphate + H(+)</text>
        <dbReference type="Rhea" id="RHEA:19413"/>
        <dbReference type="Rhea" id="RHEA-COMP:9668"/>
        <dbReference type="Rhea" id="RHEA-COMP:9699"/>
        <dbReference type="ChEBI" id="CHEBI:15378"/>
        <dbReference type="ChEBI" id="CHEBI:30616"/>
        <dbReference type="ChEBI" id="CHEBI:33019"/>
        <dbReference type="ChEBI" id="CHEBI:58095"/>
        <dbReference type="ChEBI" id="CHEBI:78442"/>
        <dbReference type="ChEBI" id="CHEBI:78531"/>
        <dbReference type="ChEBI" id="CHEBI:456215"/>
        <dbReference type="EC" id="6.1.1.20"/>
    </reaction>
</comment>
<evidence type="ECO:0000256" key="6">
    <source>
        <dbReference type="ARBA" id="ARBA00022598"/>
    </source>
</evidence>
<dbReference type="InterPro" id="IPR033714">
    <property type="entry name" value="tRNA_bind_bactPheRS"/>
</dbReference>
<keyword evidence="12 15" id="KW-0648">Protein biosynthesis</keyword>
<dbReference type="InterPro" id="IPR012340">
    <property type="entry name" value="NA-bd_OB-fold"/>
</dbReference>
<dbReference type="GO" id="GO:0000287">
    <property type="term" value="F:magnesium ion binding"/>
    <property type="evidence" value="ECO:0007669"/>
    <property type="project" value="UniProtKB-UniRule"/>
</dbReference>
<dbReference type="SUPFAM" id="SSF56037">
    <property type="entry name" value="PheT/TilS domain"/>
    <property type="match status" value="1"/>
</dbReference>
<dbReference type="HAMAP" id="MF_00283">
    <property type="entry name" value="Phe_tRNA_synth_beta1"/>
    <property type="match status" value="1"/>
</dbReference>
<dbReference type="InterPro" id="IPR041616">
    <property type="entry name" value="PheRS_beta_core"/>
</dbReference>
<dbReference type="RefSeq" id="WP_132873251.1">
    <property type="nucleotide sequence ID" value="NZ_JAJUHT010000012.1"/>
</dbReference>
<evidence type="ECO:0000256" key="1">
    <source>
        <dbReference type="ARBA" id="ARBA00004496"/>
    </source>
</evidence>
<dbReference type="Pfam" id="PF01588">
    <property type="entry name" value="tRNA_bind"/>
    <property type="match status" value="1"/>
</dbReference>
<dbReference type="OrthoDB" id="9805455at2"/>
<name>A0A4R1KBG0_9BACT</name>